<dbReference type="SUPFAM" id="SSF54427">
    <property type="entry name" value="NTF2-like"/>
    <property type="match status" value="1"/>
</dbReference>
<name>A0A6B8WI61_9CORY</name>
<evidence type="ECO:0000313" key="2">
    <source>
        <dbReference type="Proteomes" id="UP000424462"/>
    </source>
</evidence>
<dbReference type="EMBL" id="CP046455">
    <property type="protein sequence ID" value="QGU06178.1"/>
    <property type="molecule type" value="Genomic_DNA"/>
</dbReference>
<keyword evidence="2" id="KW-1185">Reference proteome</keyword>
<dbReference type="RefSeq" id="WP_231598817.1">
    <property type="nucleotide sequence ID" value="NZ_CP046455.1"/>
</dbReference>
<dbReference type="KEGG" id="cok:COCCU_01050"/>
<proteinExistence type="predicted"/>
<organism evidence="1 2">
    <name type="scientific">Corynebacterium occultum</name>
    <dbReference type="NCBI Taxonomy" id="2675219"/>
    <lineage>
        <taxon>Bacteria</taxon>
        <taxon>Bacillati</taxon>
        <taxon>Actinomycetota</taxon>
        <taxon>Actinomycetes</taxon>
        <taxon>Mycobacteriales</taxon>
        <taxon>Corynebacteriaceae</taxon>
        <taxon>Corynebacterium</taxon>
    </lineage>
</organism>
<protein>
    <submittedName>
        <fullName evidence="1">Uncharacterized protein</fullName>
    </submittedName>
</protein>
<dbReference type="AlphaFoldDB" id="A0A6B8WI61"/>
<gene>
    <name evidence="1" type="ORF">COCCU_01050</name>
</gene>
<accession>A0A6B8WI61</accession>
<dbReference type="InterPro" id="IPR032710">
    <property type="entry name" value="NTF2-like_dom_sf"/>
</dbReference>
<sequence length="62" mass="6771">MSGQLGGERRGVFIFVVSLIDDRWLAVAAHNTDILPGQQIHLASESGSVSAVRYEGQEAEWD</sequence>
<dbReference type="Proteomes" id="UP000424462">
    <property type="component" value="Chromosome"/>
</dbReference>
<reference evidence="1 2" key="1">
    <citation type="submission" date="2019-11" db="EMBL/GenBank/DDBJ databases">
        <title>Complete genome sequence of Corynebacterium kalinowskii 1959, a novel Corynebacterium species isolated from soil of a small paddock in Vilsendorf, Germany.</title>
        <authorList>
            <person name="Schaffert L."/>
            <person name="Ruwe M."/>
            <person name="Milse J."/>
            <person name="Hanuschka K."/>
            <person name="Ortseifen V."/>
            <person name="Droste J."/>
            <person name="Brandt D."/>
            <person name="Schlueter L."/>
            <person name="Kutter Y."/>
            <person name="Vinke S."/>
            <person name="Viehoefer P."/>
            <person name="Jacob L."/>
            <person name="Luebke N.-C."/>
            <person name="Schulte-Berndt E."/>
            <person name="Hain C."/>
            <person name="Linder M."/>
            <person name="Schmidt P."/>
            <person name="Wollenschlaeger L."/>
            <person name="Luttermann T."/>
            <person name="Thieme E."/>
            <person name="Hassa J."/>
            <person name="Haak M."/>
            <person name="Wittchen M."/>
            <person name="Mentz A."/>
            <person name="Persicke M."/>
            <person name="Busche T."/>
            <person name="Ruckert C."/>
        </authorList>
    </citation>
    <scope>NUCLEOTIDE SEQUENCE [LARGE SCALE GENOMIC DNA]</scope>
    <source>
        <strain evidence="1 2">2039</strain>
    </source>
</reference>
<dbReference type="Gene3D" id="3.10.450.50">
    <property type="match status" value="1"/>
</dbReference>
<evidence type="ECO:0000313" key="1">
    <source>
        <dbReference type="EMBL" id="QGU06178.1"/>
    </source>
</evidence>